<dbReference type="AlphaFoldDB" id="A0A8X7ZTX2"/>
<dbReference type="InterPro" id="IPR024875">
    <property type="entry name" value="Protein_Lines"/>
</dbReference>
<protein>
    <recommendedName>
        <fullName evidence="1">Protein Lines C-terminal domain-containing protein</fullName>
    </recommendedName>
</protein>
<name>A0A8X7ZTX2_POPTO</name>
<comment type="caution">
    <text evidence="2">The sequence shown here is derived from an EMBL/GenBank/DDBJ whole genome shotgun (WGS) entry which is preliminary data.</text>
</comment>
<sequence length="736" mass="83688">MSPDSKLSLLCRLVDNLPEPETTKTKERDLLISLSQVLKVIQTWIRELDKETESKKKCYGESVLHHEKHSCLIKIVTDLMLLLTVESQYVQHLVGNVLVVFSEFVALSGSGWDTFIHSLSTCLELAIANVFLCSWEPSRTGVEDSNCDFSSYEVLKSSLKGGDWSTAAGIVRVLRNILKHLKQECDDQLLEVYLGSVSSFLSNVPWESMDEIHVDQSCDAWDGDPQNCCSKDASVFRSFGAKEPKVLFLGIFIQFLCSLVEQSSAVETEVGSQVQYPVLSMVISLVPKLACWCLCKKGKSVKLSVSQYFRHKLLMLMLRISYVTCLGCSTLILWLQLLHEYFEELLQKPISKLEAVQDECLEGSPFLLGLSNGELDGMHSSHLQRQTLLLFLRCCFSLMSFTGETSRQCVTSKTILKSCLTVASVSDLDYCSRNKGLLELYNWLQGHLPDDKLVDHERYLEKCMGFSLSFLQLYMHEDDVLFMVLLQLLSVPLCSEQWLNGEKQTSQYLKDATHHVSNLFNPVHLFHLFLAEASLHYDHQVLLDYLISKDVGISCVEYLLRCLRMVHNSWNEFATFSMDWKVVNQSCCKKRRLLLDVSDFQGELSSIPVQCISESLEEEDEKEFEYTCENHQNKRQPFKEAKDCLISLKASVESLHRKNLFPYNPLVLLKRVATLLKSAGYEVTALDMAASAVHPKGEEKTRSMILYVGTLDRHMMVAFSLPASKLDFSVWFQLIA</sequence>
<dbReference type="PANTHER" id="PTHR16057">
    <property type="entry name" value="WINS1, 2 PROTEIN"/>
    <property type="match status" value="1"/>
</dbReference>
<reference evidence="2" key="1">
    <citation type="journal article" date="2020" name="bioRxiv">
        <title>Hybrid origin of Populus tomentosa Carr. identified through genome sequencing and phylogenomic analysis.</title>
        <authorList>
            <person name="An X."/>
            <person name="Gao K."/>
            <person name="Chen Z."/>
            <person name="Li J."/>
            <person name="Yang X."/>
            <person name="Yang X."/>
            <person name="Zhou J."/>
            <person name="Guo T."/>
            <person name="Zhao T."/>
            <person name="Huang S."/>
            <person name="Miao D."/>
            <person name="Khan W.U."/>
            <person name="Rao P."/>
            <person name="Ye M."/>
            <person name="Lei B."/>
            <person name="Liao W."/>
            <person name="Wang J."/>
            <person name="Ji L."/>
            <person name="Li Y."/>
            <person name="Guo B."/>
            <person name="Mustafa N.S."/>
            <person name="Li S."/>
            <person name="Yun Q."/>
            <person name="Keller S.R."/>
            <person name="Mao J."/>
            <person name="Zhang R."/>
            <person name="Strauss S.H."/>
        </authorList>
    </citation>
    <scope>NUCLEOTIDE SEQUENCE</scope>
    <source>
        <strain evidence="2">GM15</strain>
        <tissue evidence="2">Leaf</tissue>
    </source>
</reference>
<dbReference type="OrthoDB" id="8251209at2759"/>
<proteinExistence type="predicted"/>
<gene>
    <name evidence="2" type="ORF">POTOM_019328</name>
</gene>
<dbReference type="PANTHER" id="PTHR16057:SF1">
    <property type="entry name" value="PROTEIN LINES HOMOLOG 1"/>
    <property type="match status" value="1"/>
</dbReference>
<organism evidence="2 3">
    <name type="scientific">Populus tomentosa</name>
    <name type="common">Chinese white poplar</name>
    <dbReference type="NCBI Taxonomy" id="118781"/>
    <lineage>
        <taxon>Eukaryota</taxon>
        <taxon>Viridiplantae</taxon>
        <taxon>Streptophyta</taxon>
        <taxon>Embryophyta</taxon>
        <taxon>Tracheophyta</taxon>
        <taxon>Spermatophyta</taxon>
        <taxon>Magnoliopsida</taxon>
        <taxon>eudicotyledons</taxon>
        <taxon>Gunneridae</taxon>
        <taxon>Pentapetalae</taxon>
        <taxon>rosids</taxon>
        <taxon>fabids</taxon>
        <taxon>Malpighiales</taxon>
        <taxon>Salicaceae</taxon>
        <taxon>Saliceae</taxon>
        <taxon>Populus</taxon>
    </lineage>
</organism>
<evidence type="ECO:0000313" key="3">
    <source>
        <dbReference type="Proteomes" id="UP000886885"/>
    </source>
</evidence>
<accession>A0A8X7ZTX2</accession>
<keyword evidence="3" id="KW-1185">Reference proteome</keyword>
<dbReference type="Pfam" id="PF14695">
    <property type="entry name" value="LINES_C"/>
    <property type="match status" value="1"/>
</dbReference>
<dbReference type="Proteomes" id="UP000886885">
    <property type="component" value="Chromosome 5A"/>
</dbReference>
<evidence type="ECO:0000259" key="1">
    <source>
        <dbReference type="Pfam" id="PF14695"/>
    </source>
</evidence>
<dbReference type="InterPro" id="IPR029415">
    <property type="entry name" value="Lines_C"/>
</dbReference>
<evidence type="ECO:0000313" key="2">
    <source>
        <dbReference type="EMBL" id="KAG6775829.1"/>
    </source>
</evidence>
<dbReference type="EMBL" id="JAAWWB010000009">
    <property type="protein sequence ID" value="KAG6775829.1"/>
    <property type="molecule type" value="Genomic_DNA"/>
</dbReference>
<feature type="domain" description="Protein Lines C-terminal" evidence="1">
    <location>
        <begin position="642"/>
        <end position="672"/>
    </location>
</feature>